<keyword evidence="2" id="KW-1185">Reference proteome</keyword>
<evidence type="ECO:0000313" key="1">
    <source>
        <dbReference type="EMBL" id="ALE16716.1"/>
    </source>
</evidence>
<dbReference type="PATRIC" id="fig|361183.4.peg.1395"/>
<gene>
    <name evidence="1" type="ORF">AMC99_01423</name>
</gene>
<dbReference type="AlphaFoldDB" id="A0A0M3TAH3"/>
<evidence type="ECO:0000313" key="2">
    <source>
        <dbReference type="Proteomes" id="UP000057938"/>
    </source>
</evidence>
<protein>
    <submittedName>
        <fullName evidence="1">Uncharacterized protein</fullName>
    </submittedName>
</protein>
<reference evidence="1 2" key="1">
    <citation type="submission" date="2015-09" db="EMBL/GenBank/DDBJ databases">
        <title>Complete genome sequence of a benzo[a]pyrene-degrading bacterium Altererythrobacter epoxidivorans CGMCC 1.7731T.</title>
        <authorList>
            <person name="Li Z."/>
            <person name="Cheng H."/>
            <person name="Huo Y."/>
            <person name="Xu X."/>
        </authorList>
    </citation>
    <scope>NUCLEOTIDE SEQUENCE [LARGE SCALE GENOMIC DNA]</scope>
    <source>
        <strain evidence="1 2">CGMCC 1.7731</strain>
    </source>
</reference>
<name>A0A0M3TAH3_9SPHN</name>
<dbReference type="KEGG" id="aep:AMC99_01423"/>
<proteinExistence type="predicted"/>
<dbReference type="EMBL" id="CP012669">
    <property type="protein sequence ID" value="ALE16716.1"/>
    <property type="molecule type" value="Genomic_DNA"/>
</dbReference>
<organism evidence="1 2">
    <name type="scientific">Altererythrobacter epoxidivorans</name>
    <dbReference type="NCBI Taxonomy" id="361183"/>
    <lineage>
        <taxon>Bacteria</taxon>
        <taxon>Pseudomonadati</taxon>
        <taxon>Pseudomonadota</taxon>
        <taxon>Alphaproteobacteria</taxon>
        <taxon>Sphingomonadales</taxon>
        <taxon>Erythrobacteraceae</taxon>
        <taxon>Altererythrobacter</taxon>
    </lineage>
</organism>
<dbReference type="Proteomes" id="UP000057938">
    <property type="component" value="Chromosome"/>
</dbReference>
<sequence length="51" mass="5392">MSVLIVLLPATGFTGVFYRLRAGLLGLTGQEADISTRPVANAEVPFIQGCK</sequence>
<accession>A0A0M3TAH3</accession>